<evidence type="ECO:0000313" key="2">
    <source>
        <dbReference type="EMBL" id="GMF45755.1"/>
    </source>
</evidence>
<feature type="transmembrane region" description="Helical" evidence="1">
    <location>
        <begin position="44"/>
        <end position="68"/>
    </location>
</feature>
<comment type="caution">
    <text evidence="2">The sequence shown here is derived from an EMBL/GenBank/DDBJ whole genome shotgun (WGS) entry which is preliminary data.</text>
</comment>
<organism evidence="2 3">
    <name type="scientific">Phytophthora fragariaefolia</name>
    <dbReference type="NCBI Taxonomy" id="1490495"/>
    <lineage>
        <taxon>Eukaryota</taxon>
        <taxon>Sar</taxon>
        <taxon>Stramenopiles</taxon>
        <taxon>Oomycota</taxon>
        <taxon>Peronosporomycetes</taxon>
        <taxon>Peronosporales</taxon>
        <taxon>Peronosporaceae</taxon>
        <taxon>Phytophthora</taxon>
    </lineage>
</organism>
<keyword evidence="1" id="KW-0812">Transmembrane</keyword>
<gene>
    <name evidence="2" type="ORF">Pfra01_001653500</name>
</gene>
<feature type="transmembrane region" description="Helical" evidence="1">
    <location>
        <begin position="431"/>
        <end position="452"/>
    </location>
</feature>
<feature type="transmembrane region" description="Helical" evidence="1">
    <location>
        <begin position="201"/>
        <end position="221"/>
    </location>
</feature>
<feature type="transmembrane region" description="Helical" evidence="1">
    <location>
        <begin position="144"/>
        <end position="163"/>
    </location>
</feature>
<keyword evidence="1" id="KW-1133">Transmembrane helix</keyword>
<accession>A0A9W6XV64</accession>
<keyword evidence="1" id="KW-0472">Membrane</keyword>
<protein>
    <submittedName>
        <fullName evidence="2">Unnamed protein product</fullName>
    </submittedName>
</protein>
<feature type="transmembrane region" description="Helical" evidence="1">
    <location>
        <begin position="88"/>
        <end position="104"/>
    </location>
</feature>
<dbReference type="Proteomes" id="UP001165121">
    <property type="component" value="Unassembled WGS sequence"/>
</dbReference>
<keyword evidence="3" id="KW-1185">Reference proteome</keyword>
<name>A0A9W6XV64_9STRA</name>
<reference evidence="2" key="1">
    <citation type="submission" date="2023-04" db="EMBL/GenBank/DDBJ databases">
        <title>Phytophthora fragariaefolia NBRC 109709.</title>
        <authorList>
            <person name="Ichikawa N."/>
            <person name="Sato H."/>
            <person name="Tonouchi N."/>
        </authorList>
    </citation>
    <scope>NUCLEOTIDE SEQUENCE</scope>
    <source>
        <strain evidence="2">NBRC 109709</strain>
    </source>
</reference>
<dbReference type="OrthoDB" id="120316at2759"/>
<dbReference type="AlphaFoldDB" id="A0A9W6XV64"/>
<evidence type="ECO:0000313" key="3">
    <source>
        <dbReference type="Proteomes" id="UP001165121"/>
    </source>
</evidence>
<dbReference type="EMBL" id="BSXT01001881">
    <property type="protein sequence ID" value="GMF45755.1"/>
    <property type="molecule type" value="Genomic_DNA"/>
</dbReference>
<sequence length="469" mass="53010">MPLAVPSLHRRLIKIWEATQVELVGGYSPERVSDLAQYSRQTSLFHVIAVIFLTPLPGLVVTVAIDALPLADPSEGLSANKSFWFREYYTFLVITFLATEQFRYSLPILPYPLKHAIASTAVVAGLSVGLMYCLAHFIGFPLPFSILFVTPPWLSFIVFFLAVEWAKAIRETPGAGTMLINVIKLWMCQVLMVFIYPPYYFIFTILPPSGQTAFSMLLPVIKLVMRNIFFRTVVHLSDELPEVITFNIEIFNALFISYCMQNSPSFGTTLMMTAALLVQLAMSLRDVHEATVRIEHVERQLSEERQYGDPRYLIFKSSTGARKLSALQNADTLLVGEAPRLGFNRLSSKRVRTASNLQQVILAESSSQNNMNTVEDRVVKFESGSSLQLQPLGARIQPAPDPIKPEFVKQKRASQEISATSLKYVLEVRRLMYLTEFLVLIYYVGVFIPLIFCEYIPEKFIFQPSDSNS</sequence>
<evidence type="ECO:0000256" key="1">
    <source>
        <dbReference type="SAM" id="Phobius"/>
    </source>
</evidence>
<feature type="transmembrane region" description="Helical" evidence="1">
    <location>
        <begin position="175"/>
        <end position="195"/>
    </location>
</feature>
<feature type="transmembrane region" description="Helical" evidence="1">
    <location>
        <begin position="116"/>
        <end position="138"/>
    </location>
</feature>
<proteinExistence type="predicted"/>